<dbReference type="InterPro" id="IPR000620">
    <property type="entry name" value="EamA_dom"/>
</dbReference>
<dbReference type="Proteomes" id="UP000256485">
    <property type="component" value="Unassembled WGS sequence"/>
</dbReference>
<keyword evidence="5 8" id="KW-0812">Transmembrane</keyword>
<evidence type="ECO:0000313" key="11">
    <source>
        <dbReference type="Proteomes" id="UP000256485"/>
    </source>
</evidence>
<keyword evidence="4" id="KW-1003">Cell membrane</keyword>
<feature type="transmembrane region" description="Helical" evidence="8">
    <location>
        <begin position="269"/>
        <end position="287"/>
    </location>
</feature>
<gene>
    <name evidence="10" type="ORF">DFJ64_2569</name>
</gene>
<keyword evidence="3" id="KW-0813">Transport</keyword>
<keyword evidence="11" id="KW-1185">Reference proteome</keyword>
<dbReference type="InterPro" id="IPR037185">
    <property type="entry name" value="EmrE-like"/>
</dbReference>
<dbReference type="Pfam" id="PF00892">
    <property type="entry name" value="EamA"/>
    <property type="match status" value="1"/>
</dbReference>
<organism evidence="10 11">
    <name type="scientific">Thermasporomyces composti</name>
    <dbReference type="NCBI Taxonomy" id="696763"/>
    <lineage>
        <taxon>Bacteria</taxon>
        <taxon>Bacillati</taxon>
        <taxon>Actinomycetota</taxon>
        <taxon>Actinomycetes</taxon>
        <taxon>Propionibacteriales</taxon>
        <taxon>Nocardioidaceae</taxon>
        <taxon>Thermasporomyces</taxon>
    </lineage>
</organism>
<feature type="transmembrane region" description="Helical" evidence="8">
    <location>
        <begin position="103"/>
        <end position="120"/>
    </location>
</feature>
<feature type="domain" description="EamA" evidence="9">
    <location>
        <begin position="7"/>
        <end position="143"/>
    </location>
</feature>
<evidence type="ECO:0000256" key="4">
    <source>
        <dbReference type="ARBA" id="ARBA00022475"/>
    </source>
</evidence>
<proteinExistence type="inferred from homology"/>
<evidence type="ECO:0000259" key="9">
    <source>
        <dbReference type="Pfam" id="PF00892"/>
    </source>
</evidence>
<evidence type="ECO:0000256" key="1">
    <source>
        <dbReference type="ARBA" id="ARBA00004651"/>
    </source>
</evidence>
<dbReference type="InterPro" id="IPR004626">
    <property type="entry name" value="RarD"/>
</dbReference>
<name>A0A3D9V8V4_THECX</name>
<keyword evidence="6 8" id="KW-1133">Transmembrane helix</keyword>
<feature type="transmembrane region" description="Helical" evidence="8">
    <location>
        <begin position="150"/>
        <end position="166"/>
    </location>
</feature>
<evidence type="ECO:0000256" key="2">
    <source>
        <dbReference type="ARBA" id="ARBA00007362"/>
    </source>
</evidence>
<reference evidence="10 11" key="1">
    <citation type="submission" date="2018-08" db="EMBL/GenBank/DDBJ databases">
        <title>Sequencing the genomes of 1000 actinobacteria strains.</title>
        <authorList>
            <person name="Klenk H.-P."/>
        </authorList>
    </citation>
    <scope>NUCLEOTIDE SEQUENCE [LARGE SCALE GENOMIC DNA]</scope>
    <source>
        <strain evidence="10 11">DSM 22891</strain>
    </source>
</reference>
<feature type="transmembrane region" description="Helical" evidence="8">
    <location>
        <begin position="71"/>
        <end position="91"/>
    </location>
</feature>
<dbReference type="EMBL" id="QTUC01000001">
    <property type="protein sequence ID" value="REF37133.1"/>
    <property type="molecule type" value="Genomic_DNA"/>
</dbReference>
<comment type="subcellular location">
    <subcellularLocation>
        <location evidence="1">Cell membrane</location>
        <topology evidence="1">Multi-pass membrane protein</topology>
    </subcellularLocation>
</comment>
<feature type="transmembrane region" description="Helical" evidence="8">
    <location>
        <begin position="178"/>
        <end position="196"/>
    </location>
</feature>
<feature type="transmembrane region" description="Helical" evidence="8">
    <location>
        <begin position="38"/>
        <end position="55"/>
    </location>
</feature>
<evidence type="ECO:0000256" key="7">
    <source>
        <dbReference type="ARBA" id="ARBA00023136"/>
    </source>
</evidence>
<dbReference type="PANTHER" id="PTHR22911:SF137">
    <property type="entry name" value="SOLUTE CARRIER FAMILY 35 MEMBER G2-RELATED"/>
    <property type="match status" value="1"/>
</dbReference>
<feature type="transmembrane region" description="Helical" evidence="8">
    <location>
        <begin position="9"/>
        <end position="26"/>
    </location>
</feature>
<dbReference type="SUPFAM" id="SSF103481">
    <property type="entry name" value="Multidrug resistance efflux transporter EmrE"/>
    <property type="match status" value="2"/>
</dbReference>
<feature type="transmembrane region" description="Helical" evidence="8">
    <location>
        <begin position="208"/>
        <end position="229"/>
    </location>
</feature>
<feature type="transmembrane region" description="Helical" evidence="8">
    <location>
        <begin position="236"/>
        <end position="257"/>
    </location>
</feature>
<protein>
    <submittedName>
        <fullName evidence="10">Chloramphenicol-sensitive protein RarD</fullName>
    </submittedName>
</protein>
<dbReference type="PANTHER" id="PTHR22911">
    <property type="entry name" value="ACYL-MALONYL CONDENSING ENZYME-RELATED"/>
    <property type="match status" value="1"/>
</dbReference>
<dbReference type="GO" id="GO:0005886">
    <property type="term" value="C:plasma membrane"/>
    <property type="evidence" value="ECO:0007669"/>
    <property type="project" value="UniProtKB-SubCell"/>
</dbReference>
<keyword evidence="7 8" id="KW-0472">Membrane</keyword>
<comment type="caution">
    <text evidence="10">The sequence shown here is derived from an EMBL/GenBank/DDBJ whole genome shotgun (WGS) entry which is preliminary data.</text>
</comment>
<dbReference type="AlphaFoldDB" id="A0A3D9V8V4"/>
<feature type="transmembrane region" description="Helical" evidence="8">
    <location>
        <begin position="127"/>
        <end position="144"/>
    </location>
</feature>
<dbReference type="NCBIfam" id="TIGR00688">
    <property type="entry name" value="rarD"/>
    <property type="match status" value="1"/>
</dbReference>
<evidence type="ECO:0000256" key="6">
    <source>
        <dbReference type="ARBA" id="ARBA00022989"/>
    </source>
</evidence>
<evidence type="ECO:0000256" key="5">
    <source>
        <dbReference type="ARBA" id="ARBA00022692"/>
    </source>
</evidence>
<evidence type="ECO:0000256" key="3">
    <source>
        <dbReference type="ARBA" id="ARBA00022448"/>
    </source>
</evidence>
<evidence type="ECO:0000256" key="8">
    <source>
        <dbReference type="SAM" id="Phobius"/>
    </source>
</evidence>
<dbReference type="RefSeq" id="WP_245941102.1">
    <property type="nucleotide sequence ID" value="NZ_QTUC01000001.1"/>
</dbReference>
<evidence type="ECO:0000313" key="10">
    <source>
        <dbReference type="EMBL" id="REF37133.1"/>
    </source>
</evidence>
<comment type="similarity">
    <text evidence="2">Belongs to the EamA transporter family.</text>
</comment>
<accession>A0A3D9V8V4</accession>
<sequence length="307" mass="33423">MHERHARGLVYGASAYLIWGIFPVYWPLLEPAGSLEILAHRMLWTLVFVALLLCVRPRPNWWSTLRRQPRSLAFLAVAALVVTANWGTFIWAVNHGHVVETALGYFINPLVTVLVGVVVLGERLNRAQWCALAIAGLAVVVLTVDYGRPPWVAFALAFSFSAYALCKKQANAGAVESLAVETATVAPLALGYLTYLEATDVATFGHAGWVNAALLAGTGVVTAIPLLLFGAAATRVTLTAIGLLQYIGPTLQFLIGVLVFREPMPPERLAGFAIVWVALVIFTWDGLRRRTRRDVTATTTQVEHAAR</sequence>